<dbReference type="RefSeq" id="WP_309828021.1">
    <property type="nucleotide sequence ID" value="NZ_JAVIZX010000001.1"/>
</dbReference>
<dbReference type="SMART" id="SM00829">
    <property type="entry name" value="PKS_ER"/>
    <property type="match status" value="1"/>
</dbReference>
<evidence type="ECO:0000313" key="9">
    <source>
        <dbReference type="Proteomes" id="UP001267710"/>
    </source>
</evidence>
<dbReference type="InterPro" id="IPR014182">
    <property type="entry name" value="ADH_Zn_typ-1"/>
</dbReference>
<dbReference type="PANTHER" id="PTHR44154:SF1">
    <property type="entry name" value="QUINONE OXIDOREDUCTASE"/>
    <property type="match status" value="1"/>
</dbReference>
<organism evidence="8 9">
    <name type="scientific">Paracidovorax wautersii</name>
    <dbReference type="NCBI Taxonomy" id="1177982"/>
    <lineage>
        <taxon>Bacteria</taxon>
        <taxon>Pseudomonadati</taxon>
        <taxon>Pseudomonadota</taxon>
        <taxon>Betaproteobacteria</taxon>
        <taxon>Burkholderiales</taxon>
        <taxon>Comamonadaceae</taxon>
        <taxon>Paracidovorax</taxon>
    </lineage>
</organism>
<evidence type="ECO:0000256" key="1">
    <source>
        <dbReference type="ARBA" id="ARBA00004496"/>
    </source>
</evidence>
<dbReference type="NCBIfam" id="TIGR02817">
    <property type="entry name" value="adh_fam_1"/>
    <property type="match status" value="1"/>
</dbReference>
<name>A0ABU1IAB5_9BURK</name>
<comment type="caution">
    <text evidence="8">The sequence shown here is derived from an EMBL/GenBank/DDBJ whole genome shotgun (WGS) entry which is preliminary data.</text>
</comment>
<protein>
    <recommendedName>
        <fullName evidence="6">Zinc-type alcohol dehydrogenase-like protein</fullName>
    </recommendedName>
</protein>
<dbReference type="PROSITE" id="PS01162">
    <property type="entry name" value="QOR_ZETA_CRYSTAL"/>
    <property type="match status" value="1"/>
</dbReference>
<dbReference type="InterPro" id="IPR011032">
    <property type="entry name" value="GroES-like_sf"/>
</dbReference>
<gene>
    <name evidence="8" type="ORF">QE399_001744</name>
</gene>
<dbReference type="InterPro" id="IPR036291">
    <property type="entry name" value="NAD(P)-bd_dom_sf"/>
</dbReference>
<keyword evidence="3" id="KW-0963">Cytoplasm</keyword>
<evidence type="ECO:0000256" key="4">
    <source>
        <dbReference type="ARBA" id="ARBA00022857"/>
    </source>
</evidence>
<dbReference type="Gene3D" id="3.90.180.10">
    <property type="entry name" value="Medium-chain alcohol dehydrogenases, catalytic domain"/>
    <property type="match status" value="1"/>
</dbReference>
<dbReference type="PANTHER" id="PTHR44154">
    <property type="entry name" value="QUINONE OXIDOREDUCTASE"/>
    <property type="match status" value="1"/>
</dbReference>
<dbReference type="EMBL" id="JAVIZX010000001">
    <property type="protein sequence ID" value="MDR6214055.1"/>
    <property type="molecule type" value="Genomic_DNA"/>
</dbReference>
<dbReference type="InterPro" id="IPR020843">
    <property type="entry name" value="ER"/>
</dbReference>
<comment type="subcellular location">
    <subcellularLocation>
        <location evidence="1">Cytoplasm</location>
    </subcellularLocation>
</comment>
<keyword evidence="9" id="KW-1185">Reference proteome</keyword>
<dbReference type="Gene3D" id="3.40.50.720">
    <property type="entry name" value="NAD(P)-binding Rossmann-like Domain"/>
    <property type="match status" value="1"/>
</dbReference>
<dbReference type="CDD" id="cd08252">
    <property type="entry name" value="AL_MDR"/>
    <property type="match status" value="1"/>
</dbReference>
<keyword evidence="6" id="KW-0560">Oxidoreductase</keyword>
<comment type="similarity">
    <text evidence="6">Belongs to the zinc-containing alcohol dehydrogenase family. Quinone oxidoreductase subfamily.</text>
</comment>
<dbReference type="SUPFAM" id="SSF50129">
    <property type="entry name" value="GroES-like"/>
    <property type="match status" value="1"/>
</dbReference>
<sequence length="337" mass="35665">MKAVGYHAPLPIDHPDALLDLDLPAPTPRPHDLLVRVKAVAVNPVDTKVRKSAAPEPGTAKVLGWDAVGTVEALGTEVQGFAVGDRVYYAGSIDRPGTNAEMHAVDARIAAKAPATLSDAQAAALPLTSITAYEILFDRLKVARGEASQGQSLLVMGGAGGVGSVLIQLARQLTGLRVIATASRAETRQWCLDLGAHDVIDHHQPLAPQLAALGLPQIDMVASLTHTADYFAQYVECLKPQGQIALIDDMPTLDVVPLKRKSLSLHWELMFTRPLFSTPDMARQGELLAEVAALADAGRLRSTLAAELGAINAAHLRQAHALLESGKAIGKVVLEGF</sequence>
<evidence type="ECO:0000259" key="7">
    <source>
        <dbReference type="SMART" id="SM00829"/>
    </source>
</evidence>
<accession>A0ABU1IAB5</accession>
<evidence type="ECO:0000256" key="2">
    <source>
        <dbReference type="ARBA" id="ARBA00011881"/>
    </source>
</evidence>
<dbReference type="Pfam" id="PF13602">
    <property type="entry name" value="ADH_zinc_N_2"/>
    <property type="match status" value="1"/>
</dbReference>
<evidence type="ECO:0000313" key="8">
    <source>
        <dbReference type="EMBL" id="MDR6214055.1"/>
    </source>
</evidence>
<proteinExistence type="inferred from homology"/>
<dbReference type="Pfam" id="PF08240">
    <property type="entry name" value="ADH_N"/>
    <property type="match status" value="1"/>
</dbReference>
<reference evidence="8 9" key="1">
    <citation type="submission" date="2023-08" db="EMBL/GenBank/DDBJ databases">
        <title>Functional and genomic diversity of the sorghum phyllosphere microbiome.</title>
        <authorList>
            <person name="Shade A."/>
        </authorList>
    </citation>
    <scope>NUCLEOTIDE SEQUENCE [LARGE SCALE GENOMIC DNA]</scope>
    <source>
        <strain evidence="8 9">SORGH_AS_0335</strain>
    </source>
</reference>
<keyword evidence="5" id="KW-0694">RNA-binding</keyword>
<dbReference type="InterPro" id="IPR051603">
    <property type="entry name" value="Zinc-ADH_QOR/CCCR"/>
</dbReference>
<dbReference type="SUPFAM" id="SSF51735">
    <property type="entry name" value="NAD(P)-binding Rossmann-fold domains"/>
    <property type="match status" value="1"/>
</dbReference>
<dbReference type="InterPro" id="IPR002364">
    <property type="entry name" value="Quin_OxRdtase/zeta-crystal_CS"/>
</dbReference>
<keyword evidence="6" id="KW-0479">Metal-binding</keyword>
<dbReference type="InterPro" id="IPR013154">
    <property type="entry name" value="ADH-like_N"/>
</dbReference>
<feature type="domain" description="Enoyl reductase (ER)" evidence="7">
    <location>
        <begin position="16"/>
        <end position="334"/>
    </location>
</feature>
<comment type="subunit">
    <text evidence="2">Homotetramer.</text>
</comment>
<keyword evidence="6" id="KW-0862">Zinc</keyword>
<keyword evidence="4" id="KW-0521">NADP</keyword>
<evidence type="ECO:0000256" key="5">
    <source>
        <dbReference type="ARBA" id="ARBA00022884"/>
    </source>
</evidence>
<evidence type="ECO:0000256" key="3">
    <source>
        <dbReference type="ARBA" id="ARBA00022490"/>
    </source>
</evidence>
<evidence type="ECO:0000256" key="6">
    <source>
        <dbReference type="RuleBase" id="RU364000"/>
    </source>
</evidence>
<dbReference type="Proteomes" id="UP001267710">
    <property type="component" value="Unassembled WGS sequence"/>
</dbReference>